<dbReference type="AlphaFoldDB" id="A0A7J0F389"/>
<evidence type="ECO:0000313" key="2">
    <source>
        <dbReference type="EMBL" id="GFY93150.1"/>
    </source>
</evidence>
<feature type="region of interest" description="Disordered" evidence="1">
    <location>
        <begin position="95"/>
        <end position="147"/>
    </location>
</feature>
<accession>A0A7J0F389</accession>
<comment type="caution">
    <text evidence="2">The sequence shown here is derived from an EMBL/GenBank/DDBJ whole genome shotgun (WGS) entry which is preliminary data.</text>
</comment>
<sequence length="147" mass="16030">MGGGKRVIGQGDKGDSGGAMSGEGRIAIFSADSQTRTSKSREVSDLYTLFGIRICSRIWESPDLFSMFLSSPWFGTPFFLPDFFFHCLPNPSIAGHTTDRGVPRPWSRGAPRGGEIPLCPRAGEEEPWEDSSFGGERPSQRSLSLQA</sequence>
<protein>
    <submittedName>
        <fullName evidence="2">Uncharacterized protein</fullName>
    </submittedName>
</protein>
<keyword evidence="3" id="KW-1185">Reference proteome</keyword>
<dbReference type="EMBL" id="BJWL01000008">
    <property type="protein sequence ID" value="GFY93150.1"/>
    <property type="molecule type" value="Genomic_DNA"/>
</dbReference>
<feature type="region of interest" description="Disordered" evidence="1">
    <location>
        <begin position="1"/>
        <end position="21"/>
    </location>
</feature>
<name>A0A7J0F389_9ERIC</name>
<reference evidence="2 3" key="1">
    <citation type="submission" date="2019-07" db="EMBL/GenBank/DDBJ databases">
        <title>De Novo Assembly of kiwifruit Actinidia rufa.</title>
        <authorList>
            <person name="Sugita-Konishi S."/>
            <person name="Sato K."/>
            <person name="Mori E."/>
            <person name="Abe Y."/>
            <person name="Kisaki G."/>
            <person name="Hamano K."/>
            <person name="Suezawa K."/>
            <person name="Otani M."/>
            <person name="Fukuda T."/>
            <person name="Manabe T."/>
            <person name="Gomi K."/>
            <person name="Tabuchi M."/>
            <person name="Akimitsu K."/>
            <person name="Kataoka I."/>
        </authorList>
    </citation>
    <scope>NUCLEOTIDE SEQUENCE [LARGE SCALE GENOMIC DNA]</scope>
    <source>
        <strain evidence="3">cv. Fuchu</strain>
    </source>
</reference>
<organism evidence="2 3">
    <name type="scientific">Actinidia rufa</name>
    <dbReference type="NCBI Taxonomy" id="165716"/>
    <lineage>
        <taxon>Eukaryota</taxon>
        <taxon>Viridiplantae</taxon>
        <taxon>Streptophyta</taxon>
        <taxon>Embryophyta</taxon>
        <taxon>Tracheophyta</taxon>
        <taxon>Spermatophyta</taxon>
        <taxon>Magnoliopsida</taxon>
        <taxon>eudicotyledons</taxon>
        <taxon>Gunneridae</taxon>
        <taxon>Pentapetalae</taxon>
        <taxon>asterids</taxon>
        <taxon>Ericales</taxon>
        <taxon>Actinidiaceae</taxon>
        <taxon>Actinidia</taxon>
    </lineage>
</organism>
<gene>
    <name evidence="2" type="ORF">Acr_08g0015460</name>
</gene>
<dbReference type="Proteomes" id="UP000585474">
    <property type="component" value="Unassembled WGS sequence"/>
</dbReference>
<proteinExistence type="predicted"/>
<evidence type="ECO:0000256" key="1">
    <source>
        <dbReference type="SAM" id="MobiDB-lite"/>
    </source>
</evidence>
<evidence type="ECO:0000313" key="3">
    <source>
        <dbReference type="Proteomes" id="UP000585474"/>
    </source>
</evidence>